<name>A0AAU9I9Y9_9CILI</name>
<feature type="region of interest" description="Disordered" evidence="1">
    <location>
        <begin position="143"/>
        <end position="175"/>
    </location>
</feature>
<sequence length="343" mass="40108">MDLPVINEKSHEKIMNSLRKRLELRGASQRKLHCPPRNYDRAVEEMNLMQKSFDKEREDLIAKLHCSLKEISPKEKFKIRSKTVKSQSQKREKIWKEFVTQSKYLKSPRYLKKVYRGLTDRSQSTIANRNEIRNMNDSVLTCSPHQPGGLSPWPDSRSISPVRSRESPNKYRSSSHLKQRYFMISESKSSPKHITAANASNPNTNCSSPQLVHINEIISSCLEFNHFETPKVPKSSSKGLKPNEEVKILVKAINKYEESSLENELEQLPISEHINREKAMRKEAMKNLYDTKSLEKLKKDRWDTSYFVGCKLRSKRVWKYKGDILPKKFQNEIISNYMNSKFL</sequence>
<accession>A0AAU9I9Y9</accession>
<reference evidence="2" key="1">
    <citation type="submission" date="2021-09" db="EMBL/GenBank/DDBJ databases">
        <authorList>
            <consortium name="AG Swart"/>
            <person name="Singh M."/>
            <person name="Singh A."/>
            <person name="Seah K."/>
            <person name="Emmerich C."/>
        </authorList>
    </citation>
    <scope>NUCLEOTIDE SEQUENCE</scope>
    <source>
        <strain evidence="2">ATCC30299</strain>
    </source>
</reference>
<dbReference type="AlphaFoldDB" id="A0AAU9I9Y9"/>
<dbReference type="Proteomes" id="UP001162131">
    <property type="component" value="Unassembled WGS sequence"/>
</dbReference>
<evidence type="ECO:0000256" key="1">
    <source>
        <dbReference type="SAM" id="MobiDB-lite"/>
    </source>
</evidence>
<protein>
    <submittedName>
        <fullName evidence="2">Uncharacterized protein</fullName>
    </submittedName>
</protein>
<evidence type="ECO:0000313" key="2">
    <source>
        <dbReference type="EMBL" id="CAG9310740.1"/>
    </source>
</evidence>
<organism evidence="2 3">
    <name type="scientific">Blepharisma stoltei</name>
    <dbReference type="NCBI Taxonomy" id="1481888"/>
    <lineage>
        <taxon>Eukaryota</taxon>
        <taxon>Sar</taxon>
        <taxon>Alveolata</taxon>
        <taxon>Ciliophora</taxon>
        <taxon>Postciliodesmatophora</taxon>
        <taxon>Heterotrichea</taxon>
        <taxon>Heterotrichida</taxon>
        <taxon>Blepharismidae</taxon>
        <taxon>Blepharisma</taxon>
    </lineage>
</organism>
<keyword evidence="3" id="KW-1185">Reference proteome</keyword>
<dbReference type="EMBL" id="CAJZBQ010000002">
    <property type="protein sequence ID" value="CAG9310740.1"/>
    <property type="molecule type" value="Genomic_DNA"/>
</dbReference>
<comment type="caution">
    <text evidence="2">The sequence shown here is derived from an EMBL/GenBank/DDBJ whole genome shotgun (WGS) entry which is preliminary data.</text>
</comment>
<gene>
    <name evidence="2" type="ORF">BSTOLATCC_MIC1580</name>
</gene>
<proteinExistence type="predicted"/>
<evidence type="ECO:0000313" key="3">
    <source>
        <dbReference type="Proteomes" id="UP001162131"/>
    </source>
</evidence>